<proteinExistence type="predicted"/>
<feature type="chain" id="PRO_5009615407" evidence="2">
    <location>
        <begin position="21"/>
        <end position="293"/>
    </location>
</feature>
<keyword evidence="2" id="KW-0732">Signal</keyword>
<evidence type="ECO:0000256" key="1">
    <source>
        <dbReference type="SAM" id="MobiDB-lite"/>
    </source>
</evidence>
<organism evidence="3">
    <name type="scientific">Trypanosoma brucei</name>
    <dbReference type="NCBI Taxonomy" id="5691"/>
    <lineage>
        <taxon>Eukaryota</taxon>
        <taxon>Discoba</taxon>
        <taxon>Euglenozoa</taxon>
        <taxon>Kinetoplastea</taxon>
        <taxon>Metakinetoplastina</taxon>
        <taxon>Trypanosomatida</taxon>
        <taxon>Trypanosomatidae</taxon>
        <taxon>Trypanosoma</taxon>
    </lineage>
</organism>
<evidence type="ECO:0000256" key="2">
    <source>
        <dbReference type="SAM" id="SignalP"/>
    </source>
</evidence>
<feature type="compositionally biased region" description="Basic residues" evidence="1">
    <location>
        <begin position="283"/>
        <end position="293"/>
    </location>
</feature>
<sequence length="293" mass="30382">MQRAALGAALLAATLKVAVTTPSAATAAAEAETEPCKAMLFLDTLTAHIEGQISSAISKAQQLTEEFQQLQAATAAAIPETQQLGYGILLAIANEAKYAALNSITQHQKTLQKAATAAANLSATINVIHNGNQSQVIGLEATSTGAAVAGKAVDAQRHCIYDTIGIKETQQKCSFDEMSTGALARAQITTQGLTKVPYPTDGFLTTATLTATAYVKGDASNTATGQTGAYCGNNNNGFSNAHAIEAAVALGLFIEQKQTPAAITPTALTEQNGGENITESRTAMHKPKQSREF</sequence>
<dbReference type="EMBL" id="KX701622">
    <property type="protein sequence ID" value="APD75578.1"/>
    <property type="molecule type" value="Genomic_DNA"/>
</dbReference>
<dbReference type="VEuPathDB" id="TriTrypDB:Tb427_000614300"/>
<feature type="compositionally biased region" description="Polar residues" evidence="1">
    <location>
        <begin position="270"/>
        <end position="281"/>
    </location>
</feature>
<evidence type="ECO:0000313" key="3">
    <source>
        <dbReference type="EMBL" id="APD75578.1"/>
    </source>
</evidence>
<dbReference type="SUPFAM" id="SSF58087">
    <property type="entry name" value="Variant surface glycoprotein (N-terminal domain)"/>
    <property type="match status" value="1"/>
</dbReference>
<dbReference type="AlphaFoldDB" id="A0A1J0RCZ6"/>
<protein>
    <submittedName>
        <fullName evidence="3">Variant surface glycoprotein 1125.5505</fullName>
    </submittedName>
</protein>
<feature type="region of interest" description="Disordered" evidence="1">
    <location>
        <begin position="270"/>
        <end position="293"/>
    </location>
</feature>
<reference evidence="3" key="1">
    <citation type="submission" date="2016-08" db="EMBL/GenBank/DDBJ databases">
        <title>VSG repertoire of Trypanosoma brucei EATRO 1125.</title>
        <authorList>
            <person name="Cross G.A."/>
        </authorList>
    </citation>
    <scope>NUCLEOTIDE SEQUENCE</scope>
    <source>
        <strain evidence="3">EATRO 1125</strain>
    </source>
</reference>
<accession>A0A1J0RCZ6</accession>
<name>A0A1J0RCZ6_9TRYP</name>
<feature type="signal peptide" evidence="2">
    <location>
        <begin position="1"/>
        <end position="20"/>
    </location>
</feature>